<feature type="compositionally biased region" description="Low complexity" evidence="1">
    <location>
        <begin position="76"/>
        <end position="85"/>
    </location>
</feature>
<dbReference type="RefSeq" id="WP_345629722.1">
    <property type="nucleotide sequence ID" value="NZ_BAABJR010000005.1"/>
</dbReference>
<sequence>MAADQFTQIANGLFRDARLSYRAKGIFGYISTHRSGWRVTLADLDRVGPDGRDVVRAGQKMIRPLRARAGLALDSADAGMSSSSDPGIGTPSLLPMKSDHHVS</sequence>
<dbReference type="Proteomes" id="UP001499878">
    <property type="component" value="Unassembled WGS sequence"/>
</dbReference>
<evidence type="ECO:0000313" key="2">
    <source>
        <dbReference type="EMBL" id="GAA5207128.1"/>
    </source>
</evidence>
<proteinExistence type="predicted"/>
<comment type="caution">
    <text evidence="2">The sequence shown here is derived from an EMBL/GenBank/DDBJ whole genome shotgun (WGS) entry which is preliminary data.</text>
</comment>
<accession>A0ABP9T3C2</accession>
<feature type="region of interest" description="Disordered" evidence="1">
    <location>
        <begin position="76"/>
        <end position="103"/>
    </location>
</feature>
<evidence type="ECO:0000256" key="1">
    <source>
        <dbReference type="SAM" id="MobiDB-lite"/>
    </source>
</evidence>
<keyword evidence="3" id="KW-1185">Reference proteome</keyword>
<dbReference type="EMBL" id="BAABJR010000005">
    <property type="protein sequence ID" value="GAA5207128.1"/>
    <property type="molecule type" value="Genomic_DNA"/>
</dbReference>
<reference evidence="3" key="1">
    <citation type="journal article" date="2019" name="Int. J. Syst. Evol. Microbiol.">
        <title>The Global Catalogue of Microorganisms (GCM) 10K type strain sequencing project: providing services to taxonomists for standard genome sequencing and annotation.</title>
        <authorList>
            <consortium name="The Broad Institute Genomics Platform"/>
            <consortium name="The Broad Institute Genome Sequencing Center for Infectious Disease"/>
            <person name="Wu L."/>
            <person name="Ma J."/>
        </authorList>
    </citation>
    <scope>NUCLEOTIDE SEQUENCE [LARGE SCALE GENOMIC DNA]</scope>
    <source>
        <strain evidence="3">JCM 18306</strain>
    </source>
</reference>
<gene>
    <name evidence="2" type="ORF">GCM10023323_21390</name>
</gene>
<protein>
    <recommendedName>
        <fullName evidence="4">Transposase</fullName>
    </recommendedName>
</protein>
<evidence type="ECO:0000313" key="3">
    <source>
        <dbReference type="Proteomes" id="UP001499878"/>
    </source>
</evidence>
<name>A0ABP9T3C2_9ACTN</name>
<organism evidence="2 3">
    <name type="scientific">Streptomyces thinghirensis</name>
    <dbReference type="NCBI Taxonomy" id="551547"/>
    <lineage>
        <taxon>Bacteria</taxon>
        <taxon>Bacillati</taxon>
        <taxon>Actinomycetota</taxon>
        <taxon>Actinomycetes</taxon>
        <taxon>Kitasatosporales</taxon>
        <taxon>Streptomycetaceae</taxon>
        <taxon>Streptomyces</taxon>
    </lineage>
</organism>
<evidence type="ECO:0008006" key="4">
    <source>
        <dbReference type="Google" id="ProtNLM"/>
    </source>
</evidence>